<dbReference type="Pfam" id="PF00584">
    <property type="entry name" value="SecE"/>
    <property type="match status" value="1"/>
</dbReference>
<keyword evidence="7 9" id="KW-0811">Translocation</keyword>
<evidence type="ECO:0000256" key="3">
    <source>
        <dbReference type="ARBA" id="ARBA00022475"/>
    </source>
</evidence>
<evidence type="ECO:0000313" key="10">
    <source>
        <dbReference type="EMBL" id="MDQ0480962.1"/>
    </source>
</evidence>
<dbReference type="NCBIfam" id="TIGR00964">
    <property type="entry name" value="secE_bact"/>
    <property type="match status" value="1"/>
</dbReference>
<evidence type="ECO:0000256" key="4">
    <source>
        <dbReference type="ARBA" id="ARBA00022692"/>
    </source>
</evidence>
<dbReference type="Gene3D" id="1.20.5.1030">
    <property type="entry name" value="Preprotein translocase secy subunit"/>
    <property type="match status" value="1"/>
</dbReference>
<evidence type="ECO:0000256" key="6">
    <source>
        <dbReference type="ARBA" id="ARBA00022989"/>
    </source>
</evidence>
<protein>
    <recommendedName>
        <fullName evidence="9">Protein translocase subunit SecE</fullName>
    </recommendedName>
</protein>
<comment type="caution">
    <text evidence="10">The sequence shown here is derived from an EMBL/GenBank/DDBJ whole genome shotgun (WGS) entry which is preliminary data.</text>
</comment>
<gene>
    <name evidence="9" type="primary">secE</name>
    <name evidence="10" type="ORF">QOZ93_002713</name>
</gene>
<keyword evidence="4 9" id="KW-0812">Transmembrane</keyword>
<dbReference type="PANTHER" id="PTHR33910:SF1">
    <property type="entry name" value="PROTEIN TRANSLOCASE SUBUNIT SECE"/>
    <property type="match status" value="1"/>
</dbReference>
<comment type="similarity">
    <text evidence="9">Belongs to the SecE/SEC61-gamma family.</text>
</comment>
<comment type="function">
    <text evidence="9">Essential subunit of the Sec protein translocation channel SecYEG. Clamps together the 2 halves of SecY. May contact the channel plug during translocation.</text>
</comment>
<evidence type="ECO:0000256" key="2">
    <source>
        <dbReference type="ARBA" id="ARBA00022448"/>
    </source>
</evidence>
<keyword evidence="2 9" id="KW-0813">Transport</keyword>
<evidence type="ECO:0000256" key="5">
    <source>
        <dbReference type="ARBA" id="ARBA00022927"/>
    </source>
</evidence>
<proteinExistence type="inferred from homology"/>
<dbReference type="PANTHER" id="PTHR33910">
    <property type="entry name" value="PROTEIN TRANSLOCASE SUBUNIT SECE"/>
    <property type="match status" value="1"/>
</dbReference>
<dbReference type="HAMAP" id="MF_00422">
    <property type="entry name" value="SecE"/>
    <property type="match status" value="1"/>
</dbReference>
<evidence type="ECO:0000313" key="11">
    <source>
        <dbReference type="Proteomes" id="UP001224418"/>
    </source>
</evidence>
<comment type="subunit">
    <text evidence="9">Component of the Sec protein translocase complex. Heterotrimer consisting of SecY, SecE and SecG subunits. The heterotrimers can form oligomers, although 1 heterotrimer is thought to be able to translocate proteins. Interacts with the ribosome. Interacts with SecDF, and other proteins may be involved. Interacts with SecA.</text>
</comment>
<organism evidence="10 11">
    <name type="scientific">Hathewaya limosa</name>
    <name type="common">Clostridium limosum</name>
    <dbReference type="NCBI Taxonomy" id="1536"/>
    <lineage>
        <taxon>Bacteria</taxon>
        <taxon>Bacillati</taxon>
        <taxon>Bacillota</taxon>
        <taxon>Clostridia</taxon>
        <taxon>Eubacteriales</taxon>
        <taxon>Clostridiaceae</taxon>
        <taxon>Hathewaya</taxon>
    </lineage>
</organism>
<keyword evidence="3 9" id="KW-1003">Cell membrane</keyword>
<dbReference type="InterPro" id="IPR001901">
    <property type="entry name" value="Translocase_SecE/Sec61-g"/>
</dbReference>
<accession>A0ABU0JV29</accession>
<dbReference type="EMBL" id="JAUSWN010000037">
    <property type="protein sequence ID" value="MDQ0480962.1"/>
    <property type="molecule type" value="Genomic_DNA"/>
</dbReference>
<dbReference type="Proteomes" id="UP001224418">
    <property type="component" value="Unassembled WGS sequence"/>
</dbReference>
<keyword evidence="5 9" id="KW-0653">Protein transport</keyword>
<dbReference type="InterPro" id="IPR005807">
    <property type="entry name" value="SecE_bac"/>
</dbReference>
<evidence type="ECO:0000256" key="1">
    <source>
        <dbReference type="ARBA" id="ARBA00004370"/>
    </source>
</evidence>
<sequence>MSNKEIKETNGSYNKKGLGSFFRGLKAEFKRITWPQKKDIKKATAAVVGFCVLYMALVGVLDAVFVNVYQMIFK</sequence>
<keyword evidence="8 9" id="KW-0472">Membrane</keyword>
<comment type="subcellular location">
    <subcellularLocation>
        <location evidence="9">Cell membrane</location>
        <topology evidence="9">Single-pass membrane protein</topology>
    </subcellularLocation>
    <subcellularLocation>
        <location evidence="1">Membrane</location>
    </subcellularLocation>
</comment>
<feature type="transmembrane region" description="Helical" evidence="9">
    <location>
        <begin position="45"/>
        <end position="69"/>
    </location>
</feature>
<keyword evidence="11" id="KW-1185">Reference proteome</keyword>
<name>A0ABU0JV29_HATLI</name>
<evidence type="ECO:0000256" key="8">
    <source>
        <dbReference type="ARBA" id="ARBA00023136"/>
    </source>
</evidence>
<dbReference type="RefSeq" id="WP_111944114.1">
    <property type="nucleotide sequence ID" value="NZ_BAAACJ010000043.1"/>
</dbReference>
<reference evidence="10 11" key="1">
    <citation type="submission" date="2023-07" db="EMBL/GenBank/DDBJ databases">
        <title>Genomic Encyclopedia of Type Strains, Phase IV (KMG-IV): sequencing the most valuable type-strain genomes for metagenomic binning, comparative biology and taxonomic classification.</title>
        <authorList>
            <person name="Goeker M."/>
        </authorList>
    </citation>
    <scope>NUCLEOTIDE SEQUENCE [LARGE SCALE GENOMIC DNA]</scope>
    <source>
        <strain evidence="10 11">DSM 1400</strain>
    </source>
</reference>
<keyword evidence="6 9" id="KW-1133">Transmembrane helix</keyword>
<dbReference type="InterPro" id="IPR038379">
    <property type="entry name" value="SecE_sf"/>
</dbReference>
<evidence type="ECO:0000256" key="7">
    <source>
        <dbReference type="ARBA" id="ARBA00023010"/>
    </source>
</evidence>
<evidence type="ECO:0000256" key="9">
    <source>
        <dbReference type="HAMAP-Rule" id="MF_00422"/>
    </source>
</evidence>